<dbReference type="EMBL" id="NMUH01002018">
    <property type="protein sequence ID" value="MQL97224.1"/>
    <property type="molecule type" value="Genomic_DNA"/>
</dbReference>
<evidence type="ECO:0000256" key="1">
    <source>
        <dbReference type="SAM" id="MobiDB-lite"/>
    </source>
</evidence>
<sequence>MRKGERGGGASPSVDGATVLPTERTEEDEEEAPASLRFAVTSGMAAAFLKRDLIASAWMDAIQRFAMILGMGALMCEDFWGLGPNRIGMVRLLNSDTVCVGWRRRSGSVAAWAGGSGWSASSTSLSGTGAVGRVAGRSRGGAASSSAAVGYWVYPDGSAEDVTPAKQSCNQFCSARGEVLWRFSWGFGGFEVVLACSRRGDLAGSRRNARVVHEYDAYCGYLFSWVPQVLCEPSYVLGACPGTCALPLRSVLSDLDTLTPVFELYIQLRERGQWDNDFFPTEPVTCEAHPYSLQVKARRTFLYRLPVQSCIAAVLGRRLQQCSFFSSYTSGDLRWLIGEIGAVEEMSLRSWAQNTNLFTVCEHDSQGRHVLNATVLHATFLWPSLSSRHLHARRVSHFGRHANVSHGKAMLNHVAIRFEVVLACSHCGDLAGSGRNARCDAYRGYLFSWVPQVLCEPGCVFGACPSTCAVPLRSVSSDLDTLTLVFEMCVRLRERRQWDNDLELRPGSLEVLGMGLWQCGPQKPFSFNFMASSGVSGSVGGYRTEFLSAEERFTSVKTKLCGNKAVDIADLEKYGMHCIVAAMDWMKWTEIATFSELRVLYAEDAPSSLNSLTLKLEVQ</sequence>
<keyword evidence="3" id="KW-1185">Reference proteome</keyword>
<proteinExistence type="predicted"/>
<feature type="region of interest" description="Disordered" evidence="1">
    <location>
        <begin position="1"/>
        <end position="33"/>
    </location>
</feature>
<accession>A0A843VWB0</accession>
<reference evidence="2" key="1">
    <citation type="submission" date="2017-07" db="EMBL/GenBank/DDBJ databases">
        <title>Taro Niue Genome Assembly and Annotation.</title>
        <authorList>
            <person name="Atibalentja N."/>
            <person name="Keating K."/>
            <person name="Fields C.J."/>
        </authorList>
    </citation>
    <scope>NUCLEOTIDE SEQUENCE</scope>
    <source>
        <strain evidence="2">Niue_2</strain>
        <tissue evidence="2">Leaf</tissue>
    </source>
</reference>
<dbReference type="AlphaFoldDB" id="A0A843VWB0"/>
<evidence type="ECO:0000313" key="3">
    <source>
        <dbReference type="Proteomes" id="UP000652761"/>
    </source>
</evidence>
<name>A0A843VWB0_COLES</name>
<gene>
    <name evidence="2" type="ORF">Taro_029911</name>
</gene>
<dbReference type="Proteomes" id="UP000652761">
    <property type="component" value="Unassembled WGS sequence"/>
</dbReference>
<comment type="caution">
    <text evidence="2">The sequence shown here is derived from an EMBL/GenBank/DDBJ whole genome shotgun (WGS) entry which is preliminary data.</text>
</comment>
<protein>
    <submittedName>
        <fullName evidence="2">Uncharacterized protein</fullName>
    </submittedName>
</protein>
<organism evidence="2 3">
    <name type="scientific">Colocasia esculenta</name>
    <name type="common">Wild taro</name>
    <name type="synonym">Arum esculentum</name>
    <dbReference type="NCBI Taxonomy" id="4460"/>
    <lineage>
        <taxon>Eukaryota</taxon>
        <taxon>Viridiplantae</taxon>
        <taxon>Streptophyta</taxon>
        <taxon>Embryophyta</taxon>
        <taxon>Tracheophyta</taxon>
        <taxon>Spermatophyta</taxon>
        <taxon>Magnoliopsida</taxon>
        <taxon>Liliopsida</taxon>
        <taxon>Araceae</taxon>
        <taxon>Aroideae</taxon>
        <taxon>Colocasieae</taxon>
        <taxon>Colocasia</taxon>
    </lineage>
</organism>
<evidence type="ECO:0000313" key="2">
    <source>
        <dbReference type="EMBL" id="MQL97224.1"/>
    </source>
</evidence>